<evidence type="ECO:0000256" key="6">
    <source>
        <dbReference type="ARBA" id="ARBA00022741"/>
    </source>
</evidence>
<dbReference type="GO" id="GO:0000166">
    <property type="term" value="F:nucleotide binding"/>
    <property type="evidence" value="ECO:0007669"/>
    <property type="project" value="UniProtKB-KW"/>
</dbReference>
<evidence type="ECO:0000256" key="3">
    <source>
        <dbReference type="ARBA" id="ARBA00022694"/>
    </source>
</evidence>
<keyword evidence="5" id="KW-0479">Metal-binding</keyword>
<dbReference type="InterPro" id="IPR032828">
    <property type="entry name" value="PolyA_RNA-bd"/>
</dbReference>
<comment type="similarity">
    <text evidence="8">Belongs to the tRNA nucleotidyltransferase/poly(A) polymerase family.</text>
</comment>
<evidence type="ECO:0000256" key="2">
    <source>
        <dbReference type="ARBA" id="ARBA00022679"/>
    </source>
</evidence>
<dbReference type="CDD" id="cd05398">
    <property type="entry name" value="NT_ClassII-CCAase"/>
    <property type="match status" value="1"/>
</dbReference>
<dbReference type="AlphaFoldDB" id="A0A6M4NMG2"/>
<protein>
    <submittedName>
        <fullName evidence="11">Poly(A) polymerase</fullName>
    </submittedName>
</protein>
<evidence type="ECO:0000256" key="4">
    <source>
        <dbReference type="ARBA" id="ARBA00022695"/>
    </source>
</evidence>
<feature type="domain" description="Poly A polymerase head" evidence="9">
    <location>
        <begin position="33"/>
        <end position="153"/>
    </location>
</feature>
<comment type="cofactor">
    <cofactor evidence="1">
        <name>Mg(2+)</name>
        <dbReference type="ChEBI" id="CHEBI:18420"/>
    </cofactor>
</comment>
<dbReference type="PANTHER" id="PTHR46173:SF1">
    <property type="entry name" value="CCA TRNA NUCLEOTIDYLTRANSFERASE 1, MITOCHONDRIAL"/>
    <property type="match status" value="1"/>
</dbReference>
<dbReference type="InterPro" id="IPR002646">
    <property type="entry name" value="PolA_pol_head_dom"/>
</dbReference>
<dbReference type="Pfam" id="PF12627">
    <property type="entry name" value="PolyA_pol_RNAbd"/>
    <property type="match status" value="1"/>
</dbReference>
<keyword evidence="3" id="KW-0819">tRNA processing</keyword>
<keyword evidence="8" id="KW-0694">RNA-binding</keyword>
<dbReference type="Gene3D" id="3.30.460.10">
    <property type="entry name" value="Beta Polymerase, domain 2"/>
    <property type="match status" value="1"/>
</dbReference>
<proteinExistence type="inferred from homology"/>
<accession>A0A6M4NMG2</accession>
<evidence type="ECO:0000259" key="10">
    <source>
        <dbReference type="Pfam" id="PF12627"/>
    </source>
</evidence>
<dbReference type="GO" id="GO:0000049">
    <property type="term" value="F:tRNA binding"/>
    <property type="evidence" value="ECO:0007669"/>
    <property type="project" value="TreeGrafter"/>
</dbReference>
<name>A0A6M4NMG2_9PROT</name>
<evidence type="ECO:0000256" key="8">
    <source>
        <dbReference type="RuleBase" id="RU003953"/>
    </source>
</evidence>
<dbReference type="GO" id="GO:0016779">
    <property type="term" value="F:nucleotidyltransferase activity"/>
    <property type="evidence" value="ECO:0007669"/>
    <property type="project" value="UniProtKB-KW"/>
</dbReference>
<dbReference type="EMBL" id="MN990729">
    <property type="protein sequence ID" value="QJR98153.1"/>
    <property type="molecule type" value="Genomic_DNA"/>
</dbReference>
<feature type="domain" description="tRNA nucleotidyltransferase/poly(A) polymerase RNA and SrmB- binding" evidence="10">
    <location>
        <begin position="187"/>
        <end position="233"/>
    </location>
</feature>
<keyword evidence="7" id="KW-0460">Magnesium</keyword>
<evidence type="ECO:0000256" key="1">
    <source>
        <dbReference type="ARBA" id="ARBA00001946"/>
    </source>
</evidence>
<dbReference type="SUPFAM" id="SSF81301">
    <property type="entry name" value="Nucleotidyltransferase"/>
    <property type="match status" value="1"/>
</dbReference>
<dbReference type="Gene3D" id="1.10.3090.10">
    <property type="entry name" value="cca-adding enzyme, domain 2"/>
    <property type="match status" value="1"/>
</dbReference>
<keyword evidence="4" id="KW-0548">Nucleotidyltransferase</keyword>
<dbReference type="PANTHER" id="PTHR46173">
    <property type="entry name" value="CCA TRNA NUCLEOTIDYLTRANSFERASE 1, MITOCHONDRIAL"/>
    <property type="match status" value="1"/>
</dbReference>
<reference evidence="11" key="1">
    <citation type="submission" date="2020-01" db="EMBL/GenBank/DDBJ databases">
        <title>Gastrointestinal microbiota of LL stock colony Peromyscus leucopus.</title>
        <authorList>
            <person name="Milovic A."/>
            <person name="Bassam K."/>
            <person name="Keay E."/>
            <person name="Barbour A.G."/>
        </authorList>
    </citation>
    <scope>NUCLEOTIDE SEQUENCE</scope>
    <source>
        <strain evidence="11">LL90</strain>
    </source>
</reference>
<dbReference type="Pfam" id="PF01743">
    <property type="entry name" value="PolyA_pol"/>
    <property type="match status" value="1"/>
</dbReference>
<sequence>MIRDKYLNINKITTDKSVLNIFDVVRHHGGSIRFVGGAVRDAIAGKTGFDLDLSTDLSPDELAEACEEANIKTVPIGLKYGTLGVVINNTLLEISSLRKDIMTDEGHVVEFTDDWKEDASRRDLTINAVYADEQGNVFDYYDGISDLEKGIVRFIGNADQRIKEDYLRILRFFRFHSLFAKTPVDGKALKACIDNRDGLKNLSIERIRDELIKIILTPNAATVMGTMLDNGILVNWLGNSDFLSNLEFLIKMETSCNIPPNPMRRLFVLYFPDKALAENIAVRMHMTKRQKDTMVKWAASNIGIENILEEKLRRKVIYRYGKEFCIDKLLIEAAKAQIVPDNLIGLIREIEEAVVPIFPISGRDIAKNGFDSGQIGILLDKLKERWIASDFSLSREELLALI</sequence>
<evidence type="ECO:0000259" key="9">
    <source>
        <dbReference type="Pfam" id="PF01743"/>
    </source>
</evidence>
<keyword evidence="2 8" id="KW-0808">Transferase</keyword>
<dbReference type="GO" id="GO:0046872">
    <property type="term" value="F:metal ion binding"/>
    <property type="evidence" value="ECO:0007669"/>
    <property type="project" value="UniProtKB-KW"/>
</dbReference>
<evidence type="ECO:0000256" key="7">
    <source>
        <dbReference type="ARBA" id="ARBA00022842"/>
    </source>
</evidence>
<dbReference type="InterPro" id="IPR043519">
    <property type="entry name" value="NT_sf"/>
</dbReference>
<dbReference type="SUPFAM" id="SSF81891">
    <property type="entry name" value="Poly A polymerase C-terminal region-like"/>
    <property type="match status" value="1"/>
</dbReference>
<evidence type="ECO:0000313" key="11">
    <source>
        <dbReference type="EMBL" id="QJR98153.1"/>
    </source>
</evidence>
<evidence type="ECO:0000256" key="5">
    <source>
        <dbReference type="ARBA" id="ARBA00022723"/>
    </source>
</evidence>
<keyword evidence="6" id="KW-0547">Nucleotide-binding</keyword>
<dbReference type="InterPro" id="IPR050264">
    <property type="entry name" value="Bact_CCA-adding_enz_type3_sf"/>
</dbReference>
<organism evidence="11">
    <name type="scientific">uncultured Alphaproteobacteria bacterium</name>
    <dbReference type="NCBI Taxonomy" id="91750"/>
    <lineage>
        <taxon>Bacteria</taxon>
        <taxon>Pseudomonadati</taxon>
        <taxon>Pseudomonadota</taxon>
        <taxon>Alphaproteobacteria</taxon>
        <taxon>environmental samples</taxon>
    </lineage>
</organism>
<dbReference type="GO" id="GO:0008033">
    <property type="term" value="P:tRNA processing"/>
    <property type="evidence" value="ECO:0007669"/>
    <property type="project" value="UniProtKB-KW"/>
</dbReference>
<gene>
    <name evidence="11" type="ORF">PlAlph_1570</name>
</gene>